<reference evidence="15" key="1">
    <citation type="submission" date="2024-02" db="UniProtKB">
        <authorList>
            <consortium name="WormBaseParasite"/>
        </authorList>
    </citation>
    <scope>IDENTIFICATION</scope>
</reference>
<comment type="subcellular location">
    <subcellularLocation>
        <location evidence="1 11">Nucleus</location>
    </subcellularLocation>
</comment>
<evidence type="ECO:0000256" key="6">
    <source>
        <dbReference type="ARBA" id="ARBA00022691"/>
    </source>
</evidence>
<feature type="compositionally biased region" description="Low complexity" evidence="12">
    <location>
        <begin position="794"/>
        <end position="805"/>
    </location>
</feature>
<evidence type="ECO:0000313" key="15">
    <source>
        <dbReference type="WBParaSite" id="MBELARI_LOCUS419"/>
    </source>
</evidence>
<keyword evidence="5 11" id="KW-0808">Transferase</keyword>
<dbReference type="GO" id="GO:0035097">
    <property type="term" value="C:histone methyltransferase complex"/>
    <property type="evidence" value="ECO:0007669"/>
    <property type="project" value="UniProtKB-ARBA"/>
</dbReference>
<keyword evidence="4 11" id="KW-0489">Methyltransferase</keyword>
<dbReference type="SUPFAM" id="SSF53335">
    <property type="entry name" value="S-adenosyl-L-methionine-dependent methyltransferases"/>
    <property type="match status" value="1"/>
</dbReference>
<dbReference type="InterPro" id="IPR030445">
    <property type="entry name" value="H3-K79_meTrfase"/>
</dbReference>
<comment type="function">
    <text evidence="11">Histone methyltransferase that specifically trimethylates histone H3 to form H3K79me3. This methylation is required for telomere silencing and for the pachytene checkpoint during the meiotic cell cycle by allowing the recruitment of RAD9 to double strand breaks. Nucleosomes are preferred as substrate compared to free histone.</text>
</comment>
<dbReference type="PANTHER" id="PTHR21451:SF0">
    <property type="entry name" value="HISTONE-LYSINE N-METHYLTRANSFERASE, H3 LYSINE-79 SPECIFIC"/>
    <property type="match status" value="1"/>
</dbReference>
<feature type="region of interest" description="Disordered" evidence="12">
    <location>
        <begin position="1"/>
        <end position="35"/>
    </location>
</feature>
<feature type="region of interest" description="Disordered" evidence="12">
    <location>
        <begin position="391"/>
        <end position="427"/>
    </location>
</feature>
<comment type="catalytic activity">
    <reaction evidence="10 11">
        <text>L-lysyl(79)-[histone H3] + 3 S-adenosyl-L-methionine = N(6),N(6),N(6)-trimethyl-L-lysyl(79)-[histone H3] + 3 S-adenosyl-L-homocysteine + 3 H(+)</text>
        <dbReference type="Rhea" id="RHEA:60328"/>
        <dbReference type="Rhea" id="RHEA-COMP:15549"/>
        <dbReference type="Rhea" id="RHEA-COMP:15552"/>
        <dbReference type="ChEBI" id="CHEBI:15378"/>
        <dbReference type="ChEBI" id="CHEBI:29969"/>
        <dbReference type="ChEBI" id="CHEBI:57856"/>
        <dbReference type="ChEBI" id="CHEBI:59789"/>
        <dbReference type="ChEBI" id="CHEBI:61961"/>
        <dbReference type="EC" id="2.1.1.360"/>
    </reaction>
</comment>
<dbReference type="Gene3D" id="1.10.260.60">
    <property type="match status" value="1"/>
</dbReference>
<evidence type="ECO:0000256" key="4">
    <source>
        <dbReference type="ARBA" id="ARBA00022603"/>
    </source>
</evidence>
<feature type="region of interest" description="Disordered" evidence="12">
    <location>
        <begin position="447"/>
        <end position="474"/>
    </location>
</feature>
<comment type="similarity">
    <text evidence="11">Belongs to the class I-like SAM-binding methyltransferase superfamily. DOT1 family.</text>
</comment>
<dbReference type="WBParaSite" id="MBELARI_LOCUS419">
    <property type="protein sequence ID" value="MBELARI_LOCUS419"/>
    <property type="gene ID" value="MBELARI_LOCUS419"/>
</dbReference>
<name>A0AAF3J935_9BILA</name>
<feature type="compositionally biased region" description="Basic residues" evidence="12">
    <location>
        <begin position="7"/>
        <end position="17"/>
    </location>
</feature>
<dbReference type="GO" id="GO:0000077">
    <property type="term" value="P:DNA damage checkpoint signaling"/>
    <property type="evidence" value="ECO:0007669"/>
    <property type="project" value="TreeGrafter"/>
</dbReference>
<evidence type="ECO:0000256" key="1">
    <source>
        <dbReference type="ARBA" id="ARBA00004123"/>
    </source>
</evidence>
<feature type="compositionally biased region" description="Basic and acidic residues" evidence="12">
    <location>
        <begin position="406"/>
        <end position="427"/>
    </location>
</feature>
<evidence type="ECO:0000256" key="5">
    <source>
        <dbReference type="ARBA" id="ARBA00022679"/>
    </source>
</evidence>
<evidence type="ECO:0000256" key="12">
    <source>
        <dbReference type="SAM" id="MobiDB-lite"/>
    </source>
</evidence>
<evidence type="ECO:0000256" key="9">
    <source>
        <dbReference type="ARBA" id="ARBA00029821"/>
    </source>
</evidence>
<feature type="compositionally biased region" description="Basic and acidic residues" evidence="12">
    <location>
        <begin position="826"/>
        <end position="847"/>
    </location>
</feature>
<evidence type="ECO:0000313" key="14">
    <source>
        <dbReference type="Proteomes" id="UP000887575"/>
    </source>
</evidence>
<feature type="region of interest" description="Disordered" evidence="12">
    <location>
        <begin position="514"/>
        <end position="546"/>
    </location>
</feature>
<protein>
    <recommendedName>
        <fullName evidence="3 11">Histone-lysine N-methyltransferase, H3 lysine-79 specific</fullName>
        <ecNumber evidence="2 11">2.1.1.360</ecNumber>
    </recommendedName>
    <alternativeName>
        <fullName evidence="9 11">Histone H3-K79 methyltransferase</fullName>
    </alternativeName>
</protein>
<evidence type="ECO:0000256" key="7">
    <source>
        <dbReference type="ARBA" id="ARBA00022853"/>
    </source>
</evidence>
<dbReference type="GO" id="GO:0140956">
    <property type="term" value="F:histone H3K79 trimethyltransferase activity"/>
    <property type="evidence" value="ECO:0007669"/>
    <property type="project" value="UniProtKB-EC"/>
</dbReference>
<evidence type="ECO:0000259" key="13">
    <source>
        <dbReference type="PROSITE" id="PS51569"/>
    </source>
</evidence>
<evidence type="ECO:0000256" key="8">
    <source>
        <dbReference type="ARBA" id="ARBA00023242"/>
    </source>
</evidence>
<dbReference type="InterPro" id="IPR029063">
    <property type="entry name" value="SAM-dependent_MTases_sf"/>
</dbReference>
<organism evidence="14 15">
    <name type="scientific">Mesorhabditis belari</name>
    <dbReference type="NCBI Taxonomy" id="2138241"/>
    <lineage>
        <taxon>Eukaryota</taxon>
        <taxon>Metazoa</taxon>
        <taxon>Ecdysozoa</taxon>
        <taxon>Nematoda</taxon>
        <taxon>Chromadorea</taxon>
        <taxon>Rhabditida</taxon>
        <taxon>Rhabditina</taxon>
        <taxon>Rhabditomorpha</taxon>
        <taxon>Rhabditoidea</taxon>
        <taxon>Rhabditidae</taxon>
        <taxon>Mesorhabditinae</taxon>
        <taxon>Mesorhabditis</taxon>
    </lineage>
</organism>
<evidence type="ECO:0000256" key="10">
    <source>
        <dbReference type="ARBA" id="ARBA00047770"/>
    </source>
</evidence>
<keyword evidence="7 11" id="KW-0156">Chromatin regulator</keyword>
<accession>A0AAF3J935</accession>
<dbReference type="Pfam" id="PF08123">
    <property type="entry name" value="DOT1"/>
    <property type="match status" value="1"/>
</dbReference>
<dbReference type="FunFam" id="3.40.50.150:FF:000033">
    <property type="entry name" value="Histone-lysine N-methyltransferase, H3 lysine-79 specific"/>
    <property type="match status" value="1"/>
</dbReference>
<dbReference type="GO" id="GO:0006281">
    <property type="term" value="P:DNA repair"/>
    <property type="evidence" value="ECO:0007669"/>
    <property type="project" value="TreeGrafter"/>
</dbReference>
<feature type="compositionally biased region" description="Basic and acidic residues" evidence="12">
    <location>
        <begin position="806"/>
        <end position="818"/>
    </location>
</feature>
<dbReference type="PANTHER" id="PTHR21451">
    <property type="entry name" value="HISTONE H3 METHYLTRANSFERASE"/>
    <property type="match status" value="1"/>
</dbReference>
<dbReference type="GO" id="GO:0032259">
    <property type="term" value="P:methylation"/>
    <property type="evidence" value="ECO:0007669"/>
    <property type="project" value="UniProtKB-KW"/>
</dbReference>
<evidence type="ECO:0000256" key="2">
    <source>
        <dbReference type="ARBA" id="ARBA00012190"/>
    </source>
</evidence>
<evidence type="ECO:0000256" key="3">
    <source>
        <dbReference type="ARBA" id="ARBA00020987"/>
    </source>
</evidence>
<dbReference type="EC" id="2.1.1.360" evidence="2 11"/>
<keyword evidence="8 11" id="KW-0539">Nucleus</keyword>
<dbReference type="InterPro" id="IPR025789">
    <property type="entry name" value="DOT1_dom"/>
</dbReference>
<comment type="miscellaneous">
    <text evidence="11">In contrast to other lysine histone methyltransferases, it does not contain a SET domain, suggesting the existence of another mechanism for methylation of lysine residues of histones.</text>
</comment>
<feature type="domain" description="DOT1" evidence="13">
    <location>
        <begin position="48"/>
        <end position="385"/>
    </location>
</feature>
<dbReference type="Gene3D" id="3.40.50.150">
    <property type="entry name" value="Vaccinia Virus protein VP39"/>
    <property type="match status" value="1"/>
</dbReference>
<evidence type="ECO:0000256" key="11">
    <source>
        <dbReference type="RuleBase" id="RU271113"/>
    </source>
</evidence>
<proteinExistence type="inferred from homology"/>
<sequence length="917" mass="102398">MDNPKERHSKSPALHRKGSTDKTEVETASTSSIDTADSPTVACKTLKLQCVYGYPVTGEKFIVYWKETGDNAEPAVEVIENIKIIMGRLPEIKTPIQTFCDNEGIDLNNYTHISYDKITRLVAKYNKAASTSFNLWSGQTRPGIEEWSHEICSQQLLQFVCSTAFNRAVPDVNRLNKHYEAFSSEVYGETSYEQMELMLEEIKPTENDVFVDLGSGVGHLVCYVAGRTKVKKAVGIEKAKFPSSCAIQMDRTFKNLMRWHGKRVKNFDLYEGDFLDQKFRKLITEEATIIFINNFAFTADLDKKIKDEIIKNCLPGTKIISTKAYARNKSIADLSERDLNDLAMMLDVSNLPTVKAPASWTGGHVPYFLHVVDPGKIERYFEYKNKKSSSTSSMEDRRSINSSKNSQREKKRKIDEVSNEEKAREVEEKIVDDEKFTLPDWVLQRRIDGKSSSRESSASKGLEMHTNPGGSTIATVTPKVEEIGDDRKFVLVSTQPRKRAKASLPTYQEVNWDDDSEYFPSKKGRPTTTKDCRPRGRPKKGSTPATPITKVRARLSEEARSGVDEMHEEIVRQQKEEFARIPLTPALVDGAVILDPSSPLDALLISIRQQFLEHQAHVLTETFRAQLIDEVKQETNKRSELMERVRTSTAFVDNLLQQGVANLRARLLELDMSDVETPSELLNRSKQIVHNHKEVTQKCSALEAEVAALESRLRAHAPYGDRLIEKINNTDPNLLIDPINPDPYMELIQTACLESGCQIVPTRLESEAEAHAQESMTSPGVAVSAARRPRQRSRASASKRAAAGAKPEETSEEMERQIQEIVQKALKVDSAAKEKERRARGNPEKRGGKGANANVQQAAISGISAAPFALLQQPAVVCDQRGIQLGGSPNFAMPHASNQPLLNNGDGSASMTISTAE</sequence>
<feature type="region of interest" description="Disordered" evidence="12">
    <location>
        <begin position="897"/>
        <end position="917"/>
    </location>
</feature>
<dbReference type="PROSITE" id="PS51569">
    <property type="entry name" value="DOT1"/>
    <property type="match status" value="1"/>
</dbReference>
<keyword evidence="14" id="KW-1185">Reference proteome</keyword>
<keyword evidence="6 11" id="KW-0949">S-adenosyl-L-methionine</keyword>
<feature type="region of interest" description="Disordered" evidence="12">
    <location>
        <begin position="768"/>
        <end position="851"/>
    </location>
</feature>
<dbReference type="AlphaFoldDB" id="A0AAF3J935"/>
<dbReference type="Proteomes" id="UP000887575">
    <property type="component" value="Unassembled WGS sequence"/>
</dbReference>